<organism evidence="2 3">
    <name type="scientific">Abeliophyllum distichum</name>
    <dbReference type="NCBI Taxonomy" id="126358"/>
    <lineage>
        <taxon>Eukaryota</taxon>
        <taxon>Viridiplantae</taxon>
        <taxon>Streptophyta</taxon>
        <taxon>Embryophyta</taxon>
        <taxon>Tracheophyta</taxon>
        <taxon>Spermatophyta</taxon>
        <taxon>Magnoliopsida</taxon>
        <taxon>eudicotyledons</taxon>
        <taxon>Gunneridae</taxon>
        <taxon>Pentapetalae</taxon>
        <taxon>asterids</taxon>
        <taxon>lamiids</taxon>
        <taxon>Lamiales</taxon>
        <taxon>Oleaceae</taxon>
        <taxon>Forsythieae</taxon>
        <taxon>Abeliophyllum</taxon>
    </lineage>
</organism>
<keyword evidence="3" id="KW-1185">Reference proteome</keyword>
<sequence length="183" mass="21517">MILRDNGEVETEDDSDSEKMPELKDDGIEYHVDEEMSSRLPSIRDIVHQIKANKDHRFIFKHDDWVWVHVTTEGIHSPFDVGDNSRSNPFEEGRDDVIHASHGPLIHLTQNKDHIEDILEANEILEDQNKHETKLRDKENAYKNKAKRPEFGLKKTGKRIAETIIDHRVTRTFKKYHQDYLVK</sequence>
<protein>
    <submittedName>
        <fullName evidence="2">Uncharacterized protein</fullName>
    </submittedName>
</protein>
<evidence type="ECO:0000313" key="2">
    <source>
        <dbReference type="EMBL" id="KAL2518059.1"/>
    </source>
</evidence>
<name>A0ABD1TZB2_9LAMI</name>
<evidence type="ECO:0000256" key="1">
    <source>
        <dbReference type="SAM" id="MobiDB-lite"/>
    </source>
</evidence>
<accession>A0ABD1TZB2</accession>
<feature type="region of interest" description="Disordered" evidence="1">
    <location>
        <begin position="1"/>
        <end position="25"/>
    </location>
</feature>
<dbReference type="AlphaFoldDB" id="A0ABD1TZB2"/>
<reference evidence="3" key="1">
    <citation type="submission" date="2024-07" db="EMBL/GenBank/DDBJ databases">
        <title>Two chromosome-level genome assemblies of Korean endemic species Abeliophyllum distichum and Forsythia ovata (Oleaceae).</title>
        <authorList>
            <person name="Jang H."/>
        </authorList>
    </citation>
    <scope>NUCLEOTIDE SEQUENCE [LARGE SCALE GENOMIC DNA]</scope>
</reference>
<comment type="caution">
    <text evidence="2">The sequence shown here is derived from an EMBL/GenBank/DDBJ whole genome shotgun (WGS) entry which is preliminary data.</text>
</comment>
<proteinExistence type="predicted"/>
<dbReference type="EMBL" id="JBFOLK010000004">
    <property type="protein sequence ID" value="KAL2518059.1"/>
    <property type="molecule type" value="Genomic_DNA"/>
</dbReference>
<gene>
    <name evidence="2" type="ORF">Adt_14306</name>
</gene>
<dbReference type="Proteomes" id="UP001604336">
    <property type="component" value="Unassembled WGS sequence"/>
</dbReference>
<evidence type="ECO:0000313" key="3">
    <source>
        <dbReference type="Proteomes" id="UP001604336"/>
    </source>
</evidence>